<dbReference type="SUPFAM" id="SSF53335">
    <property type="entry name" value="S-adenosyl-L-methionine-dependent methyltransferases"/>
    <property type="match status" value="1"/>
</dbReference>
<dbReference type="Gene3D" id="2.40.50.1070">
    <property type="match status" value="1"/>
</dbReference>
<dbReference type="InterPro" id="IPR030391">
    <property type="entry name" value="MeTrfase_TrmA_CS"/>
</dbReference>
<proteinExistence type="inferred from homology"/>
<keyword evidence="3 4" id="KW-0949">S-adenosyl-L-methionine</keyword>
<keyword evidence="8" id="KW-1185">Reference proteome</keyword>
<feature type="active site" description="Nucleophile" evidence="4">
    <location>
        <position position="419"/>
    </location>
</feature>
<evidence type="ECO:0000313" key="7">
    <source>
        <dbReference type="EMBL" id="MFC5987248.1"/>
    </source>
</evidence>
<organism evidence="7 8">
    <name type="scientific">Marinicrinis lubricantis</name>
    <dbReference type="NCBI Taxonomy" id="2086470"/>
    <lineage>
        <taxon>Bacteria</taxon>
        <taxon>Bacillati</taxon>
        <taxon>Bacillota</taxon>
        <taxon>Bacilli</taxon>
        <taxon>Bacillales</taxon>
        <taxon>Paenibacillaceae</taxon>
    </lineage>
</organism>
<dbReference type="NCBIfam" id="TIGR00479">
    <property type="entry name" value="rumA"/>
    <property type="match status" value="1"/>
</dbReference>
<evidence type="ECO:0000256" key="2">
    <source>
        <dbReference type="ARBA" id="ARBA00022679"/>
    </source>
</evidence>
<dbReference type="InterPro" id="IPR029063">
    <property type="entry name" value="SAM-dependent_MTases_sf"/>
</dbReference>
<dbReference type="InterPro" id="IPR002792">
    <property type="entry name" value="TRAM_dom"/>
</dbReference>
<dbReference type="Pfam" id="PF01938">
    <property type="entry name" value="TRAM"/>
    <property type="match status" value="1"/>
</dbReference>
<dbReference type="GO" id="GO:0032259">
    <property type="term" value="P:methylation"/>
    <property type="evidence" value="ECO:0007669"/>
    <property type="project" value="UniProtKB-KW"/>
</dbReference>
<feature type="binding site" evidence="4">
    <location>
        <position position="323"/>
    </location>
    <ligand>
        <name>S-adenosyl-L-methionine</name>
        <dbReference type="ChEBI" id="CHEBI:59789"/>
    </ligand>
</feature>
<dbReference type="CDD" id="cd02440">
    <property type="entry name" value="AdoMet_MTases"/>
    <property type="match status" value="1"/>
</dbReference>
<keyword evidence="1 4" id="KW-0489">Methyltransferase</keyword>
<evidence type="ECO:0000313" key="8">
    <source>
        <dbReference type="Proteomes" id="UP001596250"/>
    </source>
</evidence>
<dbReference type="PANTHER" id="PTHR11061">
    <property type="entry name" value="RNA M5U METHYLTRANSFERASE"/>
    <property type="match status" value="1"/>
</dbReference>
<dbReference type="EMBL" id="JBHSQV010000157">
    <property type="protein sequence ID" value="MFC5987248.1"/>
    <property type="molecule type" value="Genomic_DNA"/>
</dbReference>
<name>A0ABW1IQB4_9BACL</name>
<dbReference type="PROSITE" id="PS01230">
    <property type="entry name" value="TRMA_1"/>
    <property type="match status" value="1"/>
</dbReference>
<comment type="caution">
    <text evidence="7">The sequence shown here is derived from an EMBL/GenBank/DDBJ whole genome shotgun (WGS) entry which is preliminary data.</text>
</comment>
<evidence type="ECO:0000256" key="5">
    <source>
        <dbReference type="PROSITE-ProRule" id="PRU10015"/>
    </source>
</evidence>
<dbReference type="PROSITE" id="PS01231">
    <property type="entry name" value="TRMA_2"/>
    <property type="match status" value="1"/>
</dbReference>
<feature type="domain" description="TRAM" evidence="6">
    <location>
        <begin position="12"/>
        <end position="70"/>
    </location>
</feature>
<dbReference type="InterPro" id="IPR012340">
    <property type="entry name" value="NA-bd_OB-fold"/>
</dbReference>
<evidence type="ECO:0000256" key="1">
    <source>
        <dbReference type="ARBA" id="ARBA00022603"/>
    </source>
</evidence>
<dbReference type="PANTHER" id="PTHR11061:SF45">
    <property type="match status" value="1"/>
</dbReference>
<accession>A0ABW1IQB4</accession>
<sequence length="463" mass="52165">MAKQAAKPEAERVQVGTRFKLDIRKIGINGEGIGYYKRKTVFVPGALPGETAEVEANRVFPNYIQGKLIRVTKKSKDRAVPPCPVYDQCGGCQLQHMSYEAQLRAKEEIVRESFARYTGLNELPMLPIFGMEDPWKYRNKAQMQVGHQKGKMITGLYAPGSHQLVDLSGCPIHHPAVNRVIAQVKQIAERFKIPVYQERKRTGTLRNIVVRCGFASEDLQLTLVTAGRDLPQKKELIAAVTREIPQVTSISQNINPHKTSLIFGDETLHLWGKETMEERLGELRYELSPRAFFQLNPEQTLKLYDEVKRAAALTGKEEVMDLYCGTGTIALWLAPHAKKVFGIEMIPEAIEDAKQNAKNNGITNAEFMVGKAEQLLPQRIQKGERPDVIVVDPPRTGCDDKLLKAVIQAKPKRFVYVSCNPSTLAKDCKVLLDNGFRIEWIRPVDMFPQTAHVECCSLFVRND</sequence>
<evidence type="ECO:0000256" key="3">
    <source>
        <dbReference type="ARBA" id="ARBA00022691"/>
    </source>
</evidence>
<feature type="binding site" evidence="4">
    <location>
        <position position="294"/>
    </location>
    <ligand>
        <name>S-adenosyl-L-methionine</name>
        <dbReference type="ChEBI" id="CHEBI:59789"/>
    </ligand>
</feature>
<dbReference type="Gene3D" id="2.40.50.140">
    <property type="entry name" value="Nucleic acid-binding proteins"/>
    <property type="match status" value="1"/>
</dbReference>
<comment type="similarity">
    <text evidence="4">Belongs to the class I-like SAM-binding methyltransferase superfamily. RNA M5U methyltransferase family.</text>
</comment>
<dbReference type="InterPro" id="IPR010280">
    <property type="entry name" value="U5_MeTrfase_fam"/>
</dbReference>
<feature type="binding site" evidence="4">
    <location>
        <position position="392"/>
    </location>
    <ligand>
        <name>S-adenosyl-L-methionine</name>
        <dbReference type="ChEBI" id="CHEBI:59789"/>
    </ligand>
</feature>
<dbReference type="Gene3D" id="3.40.50.150">
    <property type="entry name" value="Vaccinia Virus protein VP39"/>
    <property type="match status" value="1"/>
</dbReference>
<dbReference type="PROSITE" id="PS50926">
    <property type="entry name" value="TRAM"/>
    <property type="match status" value="1"/>
</dbReference>
<feature type="binding site" evidence="4">
    <location>
        <position position="344"/>
    </location>
    <ligand>
        <name>S-adenosyl-L-methionine</name>
        <dbReference type="ChEBI" id="CHEBI:59789"/>
    </ligand>
</feature>
<dbReference type="SUPFAM" id="SSF50249">
    <property type="entry name" value="Nucleic acid-binding proteins"/>
    <property type="match status" value="1"/>
</dbReference>
<dbReference type="PROSITE" id="PS51687">
    <property type="entry name" value="SAM_MT_RNA_M5U"/>
    <property type="match status" value="1"/>
</dbReference>
<feature type="active site" evidence="5">
    <location>
        <position position="419"/>
    </location>
</feature>
<reference evidence="8" key="1">
    <citation type="journal article" date="2019" name="Int. J. Syst. Evol. Microbiol.">
        <title>The Global Catalogue of Microorganisms (GCM) 10K type strain sequencing project: providing services to taxonomists for standard genome sequencing and annotation.</title>
        <authorList>
            <consortium name="The Broad Institute Genomics Platform"/>
            <consortium name="The Broad Institute Genome Sequencing Center for Infectious Disease"/>
            <person name="Wu L."/>
            <person name="Ma J."/>
        </authorList>
    </citation>
    <scope>NUCLEOTIDE SEQUENCE [LARGE SCALE GENOMIC DNA]</scope>
    <source>
        <strain evidence="8">CCM 8749</strain>
    </source>
</reference>
<dbReference type="Proteomes" id="UP001596250">
    <property type="component" value="Unassembled WGS sequence"/>
</dbReference>
<dbReference type="GO" id="GO:0008168">
    <property type="term" value="F:methyltransferase activity"/>
    <property type="evidence" value="ECO:0007669"/>
    <property type="project" value="UniProtKB-KW"/>
</dbReference>
<dbReference type="InterPro" id="IPR030390">
    <property type="entry name" value="MeTrfase_TrmA_AS"/>
</dbReference>
<dbReference type="Pfam" id="PF05958">
    <property type="entry name" value="tRNA_U5-meth_tr"/>
    <property type="match status" value="1"/>
</dbReference>
<protein>
    <submittedName>
        <fullName evidence="7">23S rRNA (Uracil(1939)-C(5))-methyltransferase RlmD</fullName>
        <ecNumber evidence="7">2.1.1.190</ecNumber>
    </submittedName>
</protein>
<evidence type="ECO:0000259" key="6">
    <source>
        <dbReference type="PROSITE" id="PS50926"/>
    </source>
</evidence>
<keyword evidence="2 4" id="KW-0808">Transferase</keyword>
<gene>
    <name evidence="7" type="primary">rlmD</name>
    <name evidence="7" type="ORF">ACFPXP_12615</name>
</gene>
<dbReference type="EC" id="2.1.1.190" evidence="7"/>
<dbReference type="RefSeq" id="WP_379894594.1">
    <property type="nucleotide sequence ID" value="NZ_CBCSCT010000046.1"/>
</dbReference>
<evidence type="ECO:0000256" key="4">
    <source>
        <dbReference type="PROSITE-ProRule" id="PRU01024"/>
    </source>
</evidence>